<organism evidence="2 3">
    <name type="scientific">Dyadobacter soli</name>
    <dbReference type="NCBI Taxonomy" id="659014"/>
    <lineage>
        <taxon>Bacteria</taxon>
        <taxon>Pseudomonadati</taxon>
        <taxon>Bacteroidota</taxon>
        <taxon>Cytophagia</taxon>
        <taxon>Cytophagales</taxon>
        <taxon>Spirosomataceae</taxon>
        <taxon>Dyadobacter</taxon>
    </lineage>
</organism>
<dbReference type="SUPFAM" id="SSF52172">
    <property type="entry name" value="CheY-like"/>
    <property type="match status" value="1"/>
</dbReference>
<dbReference type="PANTHER" id="PTHR45566">
    <property type="entry name" value="HTH-TYPE TRANSCRIPTIONAL REGULATOR YHJB-RELATED"/>
    <property type="match status" value="1"/>
</dbReference>
<dbReference type="PROSITE" id="PS50043">
    <property type="entry name" value="HTH_LUXR_2"/>
    <property type="match status" value="1"/>
</dbReference>
<dbReference type="Pfam" id="PF00196">
    <property type="entry name" value="GerE"/>
    <property type="match status" value="1"/>
</dbReference>
<evidence type="ECO:0000259" key="1">
    <source>
        <dbReference type="PROSITE" id="PS50043"/>
    </source>
</evidence>
<keyword evidence="3" id="KW-1185">Reference proteome</keyword>
<dbReference type="SUPFAM" id="SSF46894">
    <property type="entry name" value="C-terminal effector domain of the bipartite response regulators"/>
    <property type="match status" value="1"/>
</dbReference>
<feature type="domain" description="HTH luxR-type" evidence="1">
    <location>
        <begin position="152"/>
        <end position="217"/>
    </location>
</feature>
<sequence>MKASPVYLNVDLIAIVDPRPIFKRGLRQILSQTRKSLEVIEASSCQELERKYAEYAPEIIFFSGAGHSDLQIIDLASCLRRYSPLAGIAVYDNRPSLDFLITFFQDSIGGYLPEDFDERDLDMCINSLAAGLHYVNSEVAYRLITHKMPSQKQPRTTTLSGLERKVAAFLIRGMTTSEIAHTLDRRSSTISTVKSNIYRKTNVHNIIDLATTLKKRGTPLEIPGEA</sequence>
<reference evidence="3" key="1">
    <citation type="submission" date="2016-10" db="EMBL/GenBank/DDBJ databases">
        <authorList>
            <person name="Varghese N."/>
            <person name="Submissions S."/>
        </authorList>
    </citation>
    <scope>NUCLEOTIDE SEQUENCE [LARGE SCALE GENOMIC DNA]</scope>
    <source>
        <strain evidence="3">DSM 25329</strain>
    </source>
</reference>
<accession>A0A1G7T516</accession>
<dbReference type="EMBL" id="FNAN01000017">
    <property type="protein sequence ID" value="SDG29739.1"/>
    <property type="molecule type" value="Genomic_DNA"/>
</dbReference>
<dbReference type="RefSeq" id="WP_090155863.1">
    <property type="nucleotide sequence ID" value="NZ_FNAN01000017.1"/>
</dbReference>
<dbReference type="InterPro" id="IPR016032">
    <property type="entry name" value="Sig_transdc_resp-reg_C-effctor"/>
</dbReference>
<dbReference type="SMART" id="SM00421">
    <property type="entry name" value="HTH_LUXR"/>
    <property type="match status" value="1"/>
</dbReference>
<dbReference type="AlphaFoldDB" id="A0A1G7T516"/>
<dbReference type="OrthoDB" id="961505at2"/>
<dbReference type="PROSITE" id="PS00622">
    <property type="entry name" value="HTH_LUXR_1"/>
    <property type="match status" value="1"/>
</dbReference>
<protein>
    <submittedName>
        <fullName evidence="2">DNA-binding response regulator, NarL/FixJ family, contains REC and HTH domains</fullName>
    </submittedName>
</protein>
<dbReference type="STRING" id="659014.SAMN04487996_11775"/>
<dbReference type="GO" id="GO:0003677">
    <property type="term" value="F:DNA binding"/>
    <property type="evidence" value="ECO:0007669"/>
    <property type="project" value="UniProtKB-KW"/>
</dbReference>
<gene>
    <name evidence="2" type="ORF">SAMN04487996_11775</name>
</gene>
<dbReference type="GO" id="GO:0006355">
    <property type="term" value="P:regulation of DNA-templated transcription"/>
    <property type="evidence" value="ECO:0007669"/>
    <property type="project" value="InterPro"/>
</dbReference>
<evidence type="ECO:0000313" key="2">
    <source>
        <dbReference type="EMBL" id="SDG29739.1"/>
    </source>
</evidence>
<name>A0A1G7T516_9BACT</name>
<proteinExistence type="predicted"/>
<keyword evidence="2" id="KW-0238">DNA-binding</keyword>
<dbReference type="Gene3D" id="3.40.50.2300">
    <property type="match status" value="1"/>
</dbReference>
<dbReference type="PANTHER" id="PTHR45566:SF2">
    <property type="entry name" value="NARL SUBFAMILY"/>
    <property type="match status" value="1"/>
</dbReference>
<dbReference type="CDD" id="cd06170">
    <property type="entry name" value="LuxR_C_like"/>
    <property type="match status" value="1"/>
</dbReference>
<dbReference type="Proteomes" id="UP000198748">
    <property type="component" value="Unassembled WGS sequence"/>
</dbReference>
<dbReference type="InterPro" id="IPR011006">
    <property type="entry name" value="CheY-like_superfamily"/>
</dbReference>
<evidence type="ECO:0000313" key="3">
    <source>
        <dbReference type="Proteomes" id="UP000198748"/>
    </source>
</evidence>
<dbReference type="InterPro" id="IPR051015">
    <property type="entry name" value="EvgA-like"/>
</dbReference>
<dbReference type="InterPro" id="IPR000792">
    <property type="entry name" value="Tscrpt_reg_LuxR_C"/>
</dbReference>